<dbReference type="InterPro" id="IPR001680">
    <property type="entry name" value="WD40_rpt"/>
</dbReference>
<evidence type="ECO:0000259" key="2">
    <source>
        <dbReference type="Pfam" id="PF21719"/>
    </source>
</evidence>
<dbReference type="InterPro" id="IPR049092">
    <property type="entry name" value="MIOS_a-sol"/>
</dbReference>
<sequence length="614" mass="66642">SSYPAFGVRYSRPCNVVAFSEAEPRLLATGLDKVRNDHCLAIWDVEQARSMAESSSLASDQSAGQPGAGSGKGDAGAEATGLLRSSSTGSSTANQAASAPKPIQQYGMSEAVLSCAWFPQMPAQLVAGMAHKWLRVYDTRSSDPPSVTISTKAVYGVQVDPFHDKRMASFTEDGIVRIWDVRKPAEAVLNIQAATRSASLETLLYSPRRSGLLATHGKDSPYIRLWDLQEGTTRHYTSTTILPRPPSGEPIDIPVLWRSRQTKPALRPLASFAWIPTNPGRATSSLMSVNRDGVIECVELQEARRTAWDPSGGLLVAGDQDIFVFPTSIMSNDASTIGAQKLGATESRNNRQAIKAKAMEELRADISVVMRERAVHGYSMNAEKNRALIRDDRQLTQVWAWLATEEQLSSMGRLVSQGVDFSYQGVLHIVQGGWLAPKRSTSTPQTTSPMLITRTETPDSSATGTAIEAKGEEAPMAPTLKPELRTIALLALGFGGRIESTMESLQASGDYERAAAWALFHGKVGRAVAALSSSKDEKHRLISTVLAGYHRDASTTNTWRELCKSLSADLKGPYLRAIFAYIASGEWSSVLAIGDLPFRDRLGVALRFLDDEEV</sequence>
<feature type="region of interest" description="Disordered" evidence="1">
    <location>
        <begin position="53"/>
        <end position="100"/>
    </location>
</feature>
<feature type="compositionally biased region" description="Polar residues" evidence="1">
    <location>
        <begin position="53"/>
        <end position="64"/>
    </location>
</feature>
<dbReference type="Gene3D" id="2.130.10.10">
    <property type="entry name" value="YVTN repeat-like/Quinoprotein amine dehydrogenase"/>
    <property type="match status" value="1"/>
</dbReference>
<organism evidence="3 4">
    <name type="scientific">Syncephalis pseudoplumigaleata</name>
    <dbReference type="NCBI Taxonomy" id="1712513"/>
    <lineage>
        <taxon>Eukaryota</taxon>
        <taxon>Fungi</taxon>
        <taxon>Fungi incertae sedis</taxon>
        <taxon>Zoopagomycota</taxon>
        <taxon>Zoopagomycotina</taxon>
        <taxon>Zoopagomycetes</taxon>
        <taxon>Zoopagales</taxon>
        <taxon>Piptocephalidaceae</taxon>
        <taxon>Syncephalis</taxon>
    </lineage>
</organism>
<dbReference type="SUPFAM" id="SSF50978">
    <property type="entry name" value="WD40 repeat-like"/>
    <property type="match status" value="1"/>
</dbReference>
<dbReference type="EMBL" id="KZ989263">
    <property type="protein sequence ID" value="RKP27136.1"/>
    <property type="molecule type" value="Genomic_DNA"/>
</dbReference>
<dbReference type="GO" id="GO:1904263">
    <property type="term" value="P:positive regulation of TORC1 signaling"/>
    <property type="evidence" value="ECO:0007669"/>
    <property type="project" value="TreeGrafter"/>
</dbReference>
<evidence type="ECO:0000256" key="1">
    <source>
        <dbReference type="SAM" id="MobiDB-lite"/>
    </source>
</evidence>
<evidence type="ECO:0000313" key="4">
    <source>
        <dbReference type="Proteomes" id="UP000278143"/>
    </source>
</evidence>
<dbReference type="InterPro" id="IPR015943">
    <property type="entry name" value="WD40/YVTN_repeat-like_dom_sf"/>
</dbReference>
<dbReference type="GO" id="GO:0005737">
    <property type="term" value="C:cytoplasm"/>
    <property type="evidence" value="ECO:0007669"/>
    <property type="project" value="TreeGrafter"/>
</dbReference>
<name>A0A4P9Z3T5_9FUNG</name>
<dbReference type="InterPro" id="IPR036322">
    <property type="entry name" value="WD40_repeat_dom_sf"/>
</dbReference>
<keyword evidence="4" id="KW-1185">Reference proteome</keyword>
<reference evidence="4" key="1">
    <citation type="journal article" date="2018" name="Nat. Microbiol.">
        <title>Leveraging single-cell genomics to expand the fungal tree of life.</title>
        <authorList>
            <person name="Ahrendt S.R."/>
            <person name="Quandt C.A."/>
            <person name="Ciobanu D."/>
            <person name="Clum A."/>
            <person name="Salamov A."/>
            <person name="Andreopoulos B."/>
            <person name="Cheng J.F."/>
            <person name="Woyke T."/>
            <person name="Pelin A."/>
            <person name="Henrissat B."/>
            <person name="Reynolds N.K."/>
            <person name="Benny G.L."/>
            <person name="Smith M.E."/>
            <person name="James T.Y."/>
            <person name="Grigoriev I.V."/>
        </authorList>
    </citation>
    <scope>NUCLEOTIDE SEQUENCE [LARGE SCALE GENOMIC DNA]</scope>
    <source>
        <strain evidence="4">Benny S71-1</strain>
    </source>
</reference>
<accession>A0A4P9Z3T5</accession>
<proteinExistence type="predicted"/>
<feature type="non-terminal residue" evidence="3">
    <location>
        <position position="1"/>
    </location>
</feature>
<dbReference type="Pfam" id="PF21719">
    <property type="entry name" value="MIOS_a-sol"/>
    <property type="match status" value="1"/>
</dbReference>
<dbReference type="Proteomes" id="UP000278143">
    <property type="component" value="Unassembled WGS sequence"/>
</dbReference>
<feature type="region of interest" description="Disordered" evidence="1">
    <location>
        <begin position="439"/>
        <end position="462"/>
    </location>
</feature>
<dbReference type="InterPro" id="IPR037593">
    <property type="entry name" value="MIOS/Sea4"/>
</dbReference>
<dbReference type="PANTHER" id="PTHR16453:SF9">
    <property type="entry name" value="GATOR COMPLEX PROTEIN MIOS"/>
    <property type="match status" value="1"/>
</dbReference>
<feature type="non-terminal residue" evidence="3">
    <location>
        <position position="614"/>
    </location>
</feature>
<feature type="compositionally biased region" description="Low complexity" evidence="1">
    <location>
        <begin position="79"/>
        <end position="99"/>
    </location>
</feature>
<feature type="domain" description="MIOS-like alpha-solenoid" evidence="2">
    <location>
        <begin position="370"/>
        <end position="608"/>
    </location>
</feature>
<dbReference type="AlphaFoldDB" id="A0A4P9Z3T5"/>
<gene>
    <name evidence="3" type="ORF">SYNPS1DRAFT_9926</name>
</gene>
<dbReference type="OrthoDB" id="341486at2759"/>
<dbReference type="PANTHER" id="PTHR16453">
    <property type="entry name" value="WD40 DOMAIN-CONTAINING PROTEIN MIO FAMILY MEMBER"/>
    <property type="match status" value="1"/>
</dbReference>
<evidence type="ECO:0000313" key="3">
    <source>
        <dbReference type="EMBL" id="RKP27136.1"/>
    </source>
</evidence>
<dbReference type="Pfam" id="PF21720">
    <property type="entry name" value="MIOS_WD40"/>
    <property type="match status" value="1"/>
</dbReference>
<protein>
    <submittedName>
        <fullName evidence="3">WD40-repeat-containing domain protein</fullName>
    </submittedName>
</protein>
<dbReference type="SMART" id="SM00320">
    <property type="entry name" value="WD40"/>
    <property type="match status" value="3"/>
</dbReference>